<dbReference type="Proteomes" id="UP000243507">
    <property type="component" value="Unassembled WGS sequence"/>
</dbReference>
<keyword evidence="3" id="KW-1185">Reference proteome</keyword>
<dbReference type="EMBL" id="NTJD01000003">
    <property type="protein sequence ID" value="PCD76999.1"/>
    <property type="molecule type" value="Genomic_DNA"/>
</dbReference>
<feature type="transmembrane region" description="Helical" evidence="1">
    <location>
        <begin position="49"/>
        <end position="70"/>
    </location>
</feature>
<sequence>MRSKAERFETHFSQPVRQITLMLIALGLVGAGGWFAYARIFPIFLANPWLNGFILTVFFVGLLACFWQVVQLVKAVSWIEGFAADRPGRPQHLPPSILAPLVALLGGHEGGRRQIAATSARSILESVATRIDEARDITRYVTNLLIFLGLLGTFYGLATTVPAVVETIRALAPQEGESGLQVFDKLMSGLEAQLGGMGTAFSSSLLGLAGSLVVGLLELFVTHGQNRFYRELEEWISSITRLSFTGAEGEGEQSMVAGILDHMAEQMSMLRDLFAETEAGRIATDERLNRLADGVVALSDHLGSEIKARSAQAAALQRMAEGQARLTAALEANAARMAEAGDEFDIQAEMRMRLRSIDTQMLRMLEELTAGRQESLAELHNDFAALTRAVLTRNAQER</sequence>
<keyword evidence="1" id="KW-0472">Membrane</keyword>
<feature type="transmembrane region" description="Helical" evidence="1">
    <location>
        <begin position="200"/>
        <end position="221"/>
    </location>
</feature>
<feature type="transmembrane region" description="Helical" evidence="1">
    <location>
        <begin position="20"/>
        <end position="37"/>
    </location>
</feature>
<reference evidence="2 3" key="1">
    <citation type="submission" date="2017-09" db="EMBL/GenBank/DDBJ databases">
        <title>A multilocus sequence analysis scheme for characterization of bacteria in the genus Thioclava.</title>
        <authorList>
            <person name="Liu Y."/>
            <person name="Shao Z."/>
        </authorList>
    </citation>
    <scope>NUCLEOTIDE SEQUENCE [LARGE SCALE GENOMIC DNA]</scope>
    <source>
        <strain evidence="2 3">CAU 1312</strain>
    </source>
</reference>
<gene>
    <name evidence="2" type="ORF">CLN94_04265</name>
</gene>
<keyword evidence="1" id="KW-0812">Transmembrane</keyword>
<accession>A0A2A4CS70</accession>
<organism evidence="2 3">
    <name type="scientific">Pseudothioclava arenosa</name>
    <dbReference type="NCBI Taxonomy" id="1795308"/>
    <lineage>
        <taxon>Bacteria</taxon>
        <taxon>Pseudomonadati</taxon>
        <taxon>Pseudomonadota</taxon>
        <taxon>Alphaproteobacteria</taxon>
        <taxon>Rhodobacterales</taxon>
        <taxon>Paracoccaceae</taxon>
        <taxon>Pseudothioclava</taxon>
    </lineage>
</organism>
<comment type="caution">
    <text evidence="2">The sequence shown here is derived from an EMBL/GenBank/DDBJ whole genome shotgun (WGS) entry which is preliminary data.</text>
</comment>
<evidence type="ECO:0000256" key="1">
    <source>
        <dbReference type="SAM" id="Phobius"/>
    </source>
</evidence>
<evidence type="ECO:0000313" key="2">
    <source>
        <dbReference type="EMBL" id="PCD76999.1"/>
    </source>
</evidence>
<protein>
    <submittedName>
        <fullName evidence="2">Biopolymer transporter ExbB</fullName>
    </submittedName>
</protein>
<dbReference type="RefSeq" id="WP_096431523.1">
    <property type="nucleotide sequence ID" value="NZ_NTJD01000003.1"/>
</dbReference>
<name>A0A2A4CS70_9RHOB</name>
<keyword evidence="1" id="KW-1133">Transmembrane helix</keyword>
<proteinExistence type="predicted"/>
<evidence type="ECO:0000313" key="3">
    <source>
        <dbReference type="Proteomes" id="UP000243507"/>
    </source>
</evidence>
<dbReference type="OrthoDB" id="9794540at2"/>
<dbReference type="AlphaFoldDB" id="A0A2A4CS70"/>
<feature type="transmembrane region" description="Helical" evidence="1">
    <location>
        <begin position="140"/>
        <end position="158"/>
    </location>
</feature>